<keyword evidence="2 4" id="KW-0238">DNA-binding</keyword>
<evidence type="ECO:0000256" key="4">
    <source>
        <dbReference type="PROSITE-ProRule" id="PRU00335"/>
    </source>
</evidence>
<dbReference type="InterPro" id="IPR011075">
    <property type="entry name" value="TetR_C"/>
</dbReference>
<comment type="caution">
    <text evidence="6">The sequence shown here is derived from an EMBL/GenBank/DDBJ whole genome shotgun (WGS) entry which is preliminary data.</text>
</comment>
<dbReference type="RefSeq" id="WP_203897573.1">
    <property type="nucleotide sequence ID" value="NZ_BOPF01000003.1"/>
</dbReference>
<accession>A0A8J3YFC4</accession>
<dbReference type="Proteomes" id="UP000619260">
    <property type="component" value="Unassembled WGS sequence"/>
</dbReference>
<proteinExistence type="predicted"/>
<dbReference type="PANTHER" id="PTHR30055:SF148">
    <property type="entry name" value="TETR-FAMILY TRANSCRIPTIONAL REGULATOR"/>
    <property type="match status" value="1"/>
</dbReference>
<evidence type="ECO:0000256" key="1">
    <source>
        <dbReference type="ARBA" id="ARBA00023015"/>
    </source>
</evidence>
<dbReference type="PROSITE" id="PS50977">
    <property type="entry name" value="HTH_TETR_2"/>
    <property type="match status" value="1"/>
</dbReference>
<evidence type="ECO:0000313" key="6">
    <source>
        <dbReference type="EMBL" id="GIJ43981.1"/>
    </source>
</evidence>
<organism evidence="6 7">
    <name type="scientific">Virgisporangium aliadipatigenens</name>
    <dbReference type="NCBI Taxonomy" id="741659"/>
    <lineage>
        <taxon>Bacteria</taxon>
        <taxon>Bacillati</taxon>
        <taxon>Actinomycetota</taxon>
        <taxon>Actinomycetes</taxon>
        <taxon>Micromonosporales</taxon>
        <taxon>Micromonosporaceae</taxon>
        <taxon>Virgisporangium</taxon>
    </lineage>
</organism>
<sequence>MSLTRRRGQALEDALLEAAYAELIEGGLSAFTFDGVAARAQTSRPVLYRRWPTREALVIAALRHHDAHHRPPVPDTGTLRGDLIAALKNANRHRMRLIAPVLAQFNGSFLENGRTPAELRRELIGDRVTADTVIVQRAVERGELDPARITPRIVGLAFDLFRHELLMTHAPVPDEVIEEIVDTIALPLLTGE</sequence>
<dbReference type="Gene3D" id="1.10.10.60">
    <property type="entry name" value="Homeodomain-like"/>
    <property type="match status" value="1"/>
</dbReference>
<name>A0A8J3YFC4_9ACTN</name>
<dbReference type="Pfam" id="PF16859">
    <property type="entry name" value="TetR_C_11"/>
    <property type="match status" value="1"/>
</dbReference>
<feature type="DNA-binding region" description="H-T-H motif" evidence="4">
    <location>
        <begin position="32"/>
        <end position="51"/>
    </location>
</feature>
<dbReference type="GO" id="GO:0003700">
    <property type="term" value="F:DNA-binding transcription factor activity"/>
    <property type="evidence" value="ECO:0007669"/>
    <property type="project" value="TreeGrafter"/>
</dbReference>
<dbReference type="InterPro" id="IPR050109">
    <property type="entry name" value="HTH-type_TetR-like_transc_reg"/>
</dbReference>
<feature type="domain" description="HTH tetR-type" evidence="5">
    <location>
        <begin position="9"/>
        <end position="69"/>
    </location>
</feature>
<dbReference type="InterPro" id="IPR001647">
    <property type="entry name" value="HTH_TetR"/>
</dbReference>
<dbReference type="GO" id="GO:0000976">
    <property type="term" value="F:transcription cis-regulatory region binding"/>
    <property type="evidence" value="ECO:0007669"/>
    <property type="project" value="TreeGrafter"/>
</dbReference>
<reference evidence="6" key="1">
    <citation type="submission" date="2021-01" db="EMBL/GenBank/DDBJ databases">
        <title>Whole genome shotgun sequence of Virgisporangium aliadipatigenens NBRC 105644.</title>
        <authorList>
            <person name="Komaki H."/>
            <person name="Tamura T."/>
        </authorList>
    </citation>
    <scope>NUCLEOTIDE SEQUENCE</scope>
    <source>
        <strain evidence="6">NBRC 105644</strain>
    </source>
</reference>
<evidence type="ECO:0000313" key="7">
    <source>
        <dbReference type="Proteomes" id="UP000619260"/>
    </source>
</evidence>
<dbReference type="InterPro" id="IPR009057">
    <property type="entry name" value="Homeodomain-like_sf"/>
</dbReference>
<keyword evidence="3" id="KW-0804">Transcription</keyword>
<dbReference type="InterPro" id="IPR036271">
    <property type="entry name" value="Tet_transcr_reg_TetR-rel_C_sf"/>
</dbReference>
<dbReference type="EMBL" id="BOPF01000003">
    <property type="protein sequence ID" value="GIJ43981.1"/>
    <property type="molecule type" value="Genomic_DNA"/>
</dbReference>
<dbReference type="SUPFAM" id="SSF46689">
    <property type="entry name" value="Homeodomain-like"/>
    <property type="match status" value="1"/>
</dbReference>
<evidence type="ECO:0000256" key="2">
    <source>
        <dbReference type="ARBA" id="ARBA00023125"/>
    </source>
</evidence>
<evidence type="ECO:0000259" key="5">
    <source>
        <dbReference type="PROSITE" id="PS50977"/>
    </source>
</evidence>
<protein>
    <submittedName>
        <fullName evidence="6">TetR family transcriptional regulator</fullName>
    </submittedName>
</protein>
<dbReference type="PANTHER" id="PTHR30055">
    <property type="entry name" value="HTH-TYPE TRANSCRIPTIONAL REGULATOR RUTR"/>
    <property type="match status" value="1"/>
</dbReference>
<dbReference type="SUPFAM" id="SSF48498">
    <property type="entry name" value="Tetracyclin repressor-like, C-terminal domain"/>
    <property type="match status" value="1"/>
</dbReference>
<dbReference type="Gene3D" id="1.10.357.10">
    <property type="entry name" value="Tetracycline Repressor, domain 2"/>
    <property type="match status" value="1"/>
</dbReference>
<keyword evidence="7" id="KW-1185">Reference proteome</keyword>
<keyword evidence="1" id="KW-0805">Transcription regulation</keyword>
<gene>
    <name evidence="6" type="ORF">Val02_08670</name>
</gene>
<evidence type="ECO:0000256" key="3">
    <source>
        <dbReference type="ARBA" id="ARBA00023163"/>
    </source>
</evidence>
<dbReference type="Pfam" id="PF00440">
    <property type="entry name" value="TetR_N"/>
    <property type="match status" value="1"/>
</dbReference>
<dbReference type="AlphaFoldDB" id="A0A8J3YFC4"/>